<evidence type="ECO:0000313" key="9">
    <source>
        <dbReference type="EMBL" id="AKM78693.1"/>
    </source>
</evidence>
<dbReference type="PRINTS" id="PR00046">
    <property type="entry name" value="SIGMA70FCT"/>
</dbReference>
<dbReference type="SUPFAM" id="SSF88659">
    <property type="entry name" value="Sigma3 and sigma4 domains of RNA polymerase sigma factors"/>
    <property type="match status" value="3"/>
</dbReference>
<gene>
    <name evidence="9" type="ORF">UX70_C0001G0997</name>
</gene>
<dbReference type="Proteomes" id="UP000035656">
    <property type="component" value="Chromosome"/>
</dbReference>
<keyword evidence="4 5" id="KW-0804">Transcription</keyword>
<evidence type="ECO:0000256" key="5">
    <source>
        <dbReference type="RuleBase" id="RU362124"/>
    </source>
</evidence>
<dbReference type="Pfam" id="PF04542">
    <property type="entry name" value="Sigma70_r2"/>
    <property type="match status" value="1"/>
</dbReference>
<evidence type="ECO:0000256" key="2">
    <source>
        <dbReference type="ARBA" id="ARBA00023082"/>
    </source>
</evidence>
<evidence type="ECO:0000256" key="1">
    <source>
        <dbReference type="ARBA" id="ARBA00023015"/>
    </source>
</evidence>
<dbReference type="InterPro" id="IPR014284">
    <property type="entry name" value="RNA_pol_sigma-70_dom"/>
</dbReference>
<organism evidence="9 10">
    <name type="scientific">Candidatus Wolfebacteria bacterium GW2011_GWB1_47_1</name>
    <dbReference type="NCBI Taxonomy" id="1619007"/>
    <lineage>
        <taxon>Bacteria</taxon>
        <taxon>Candidatus Wolfeibacteriota</taxon>
    </lineage>
</organism>
<evidence type="ECO:0000313" key="10">
    <source>
        <dbReference type="Proteomes" id="UP000035656"/>
    </source>
</evidence>
<name>A0A0G4AU07_9BACT</name>
<dbReference type="AlphaFoldDB" id="A0A0G4AU07"/>
<dbReference type="Gene3D" id="1.20.120.1810">
    <property type="match status" value="1"/>
</dbReference>
<dbReference type="NCBIfam" id="TIGR02937">
    <property type="entry name" value="sigma70-ECF"/>
    <property type="match status" value="1"/>
</dbReference>
<accession>A0A0G4AU07</accession>
<keyword evidence="3 5" id="KW-0238">DNA-binding</keyword>
<dbReference type="Pfam" id="PF04545">
    <property type="entry name" value="Sigma70_r4"/>
    <property type="match status" value="1"/>
</dbReference>
<dbReference type="InterPro" id="IPR036388">
    <property type="entry name" value="WH-like_DNA-bd_sf"/>
</dbReference>
<dbReference type="InterPro" id="IPR009042">
    <property type="entry name" value="RNA_pol_sigma70_r1_2"/>
</dbReference>
<dbReference type="GO" id="GO:0016987">
    <property type="term" value="F:sigma factor activity"/>
    <property type="evidence" value="ECO:0007669"/>
    <property type="project" value="UniProtKB-KW"/>
</dbReference>
<evidence type="ECO:0000256" key="6">
    <source>
        <dbReference type="SAM" id="MobiDB-lite"/>
    </source>
</evidence>
<evidence type="ECO:0000259" key="8">
    <source>
        <dbReference type="PROSITE" id="PS00716"/>
    </source>
</evidence>
<comment type="similarity">
    <text evidence="5">Belongs to the sigma-70 factor family.</text>
</comment>
<dbReference type="Pfam" id="PF04539">
    <property type="entry name" value="Sigma70_r3"/>
    <property type="match status" value="1"/>
</dbReference>
<dbReference type="InterPro" id="IPR013324">
    <property type="entry name" value="RNA_pol_sigma_r3/r4-like"/>
</dbReference>
<dbReference type="InterPro" id="IPR000943">
    <property type="entry name" value="RNA_pol_sigma70"/>
</dbReference>
<dbReference type="InterPro" id="IPR050239">
    <property type="entry name" value="Sigma-70_RNA_pol_init_factors"/>
</dbReference>
<feature type="region of interest" description="Disordered" evidence="6">
    <location>
        <begin position="73"/>
        <end position="108"/>
    </location>
</feature>
<feature type="domain" description="RNA polymerase sigma-70" evidence="7">
    <location>
        <begin position="177"/>
        <end position="190"/>
    </location>
</feature>
<dbReference type="PATRIC" id="fig|1619007.4.peg.975"/>
<dbReference type="PANTHER" id="PTHR30603:SF47">
    <property type="entry name" value="RNA POLYMERASE SIGMA FACTOR SIGD, CHLOROPLASTIC"/>
    <property type="match status" value="1"/>
</dbReference>
<keyword evidence="2 5" id="KW-0731">Sigma factor</keyword>
<evidence type="ECO:0000256" key="3">
    <source>
        <dbReference type="ARBA" id="ARBA00023125"/>
    </source>
</evidence>
<dbReference type="Pfam" id="PF00140">
    <property type="entry name" value="Sigma70_r1_2"/>
    <property type="match status" value="1"/>
</dbReference>
<dbReference type="InterPro" id="IPR007630">
    <property type="entry name" value="RNA_pol_sigma70_r4"/>
</dbReference>
<dbReference type="PROSITE" id="PS00715">
    <property type="entry name" value="SIGMA70_1"/>
    <property type="match status" value="1"/>
</dbReference>
<comment type="function">
    <text evidence="5">Sigma factors are initiation factors that promote the attachment of RNA polymerase to specific initiation sites and are then released.</text>
</comment>
<feature type="domain" description="RNA polymerase sigma-70" evidence="8">
    <location>
        <begin position="417"/>
        <end position="443"/>
    </location>
</feature>
<dbReference type="PROSITE" id="PS00716">
    <property type="entry name" value="SIGMA70_2"/>
    <property type="match status" value="1"/>
</dbReference>
<dbReference type="Gene3D" id="1.10.10.10">
    <property type="entry name" value="Winged helix-like DNA-binding domain superfamily/Winged helix DNA-binding domain"/>
    <property type="match status" value="3"/>
</dbReference>
<dbReference type="InterPro" id="IPR007624">
    <property type="entry name" value="RNA_pol_sigma70_r3"/>
</dbReference>
<keyword evidence="1 5" id="KW-0805">Transcription regulation</keyword>
<sequence>MDMEQGFNGVLVLDEEDFLTQLLERRLREEVKGKNPSRQVGKSAIASTPPVVIREEKKVQGVVKKPAVAVAPKEKAAKRSGVPKIGKTIKKNEDEDVEDKKKQSAEQDSPFADDIIKLYLKEIGGIPLMTKEEEFKTAVRYRETGDPVARTRLIEGNLRLVIKIAKKYMYFGMPFLDLIEEGNLGLFIAIEKFEPEKGFKLSTYATWWIRQAITRALAVKSRIVRLPVHRVDEILKMIRVTRELTNEQGGRPDLKEVAERMGESVERVEYLRSISKIPYSLDRPIDESDEDGYVFGDTVEDERPNAEERVISEKADSEVERLLKLISPQERYILLLRFGMTYDLTMEDIKAVLGIDERKMYEIENRVAKRMQPPEGVLYDRAACGEWIERVQLDDLDAEETFVFCYRFGRWEGYRATLEEIGDTLGVTRERIRQIEAKALEKLRNKVDIDELQCERNRLLAE</sequence>
<protein>
    <recommendedName>
        <fullName evidence="5">RNA polymerase sigma factor</fullName>
    </recommendedName>
</protein>
<evidence type="ECO:0000259" key="7">
    <source>
        <dbReference type="PROSITE" id="PS00715"/>
    </source>
</evidence>
<reference evidence="9 10" key="1">
    <citation type="journal article" date="2015" name="Nature">
        <title>rRNA introns, odd ribosomes, and small enigmatic genomes across a large radiation of phyla.</title>
        <authorList>
            <person name="Brown C.T."/>
            <person name="Hug L.A."/>
            <person name="Thomas B.C."/>
            <person name="Sharon I."/>
            <person name="Castelle C.J."/>
            <person name="Singh A."/>
            <person name="Wilkins M.J."/>
            <person name="Williams K.H."/>
            <person name="Banfield J.F."/>
        </authorList>
    </citation>
    <scope>NUCLEOTIDE SEQUENCE [LARGE SCALE GENOMIC DNA]</scope>
</reference>
<dbReference type="GO" id="GO:0006352">
    <property type="term" value="P:DNA-templated transcription initiation"/>
    <property type="evidence" value="ECO:0007669"/>
    <property type="project" value="InterPro"/>
</dbReference>
<dbReference type="SUPFAM" id="SSF88946">
    <property type="entry name" value="Sigma2 domain of RNA polymerase sigma factors"/>
    <property type="match status" value="1"/>
</dbReference>
<proteinExistence type="inferred from homology"/>
<dbReference type="InterPro" id="IPR013325">
    <property type="entry name" value="RNA_pol_sigma_r2"/>
</dbReference>
<dbReference type="InterPro" id="IPR007627">
    <property type="entry name" value="RNA_pol_sigma70_r2"/>
</dbReference>
<dbReference type="PANTHER" id="PTHR30603">
    <property type="entry name" value="RNA POLYMERASE SIGMA FACTOR RPO"/>
    <property type="match status" value="1"/>
</dbReference>
<dbReference type="GO" id="GO:0003677">
    <property type="term" value="F:DNA binding"/>
    <property type="evidence" value="ECO:0007669"/>
    <property type="project" value="UniProtKB-KW"/>
</dbReference>
<dbReference type="CDD" id="cd06171">
    <property type="entry name" value="Sigma70_r4"/>
    <property type="match status" value="1"/>
</dbReference>
<feature type="compositionally biased region" description="Basic and acidic residues" evidence="6">
    <location>
        <begin position="90"/>
        <end position="105"/>
    </location>
</feature>
<dbReference type="STRING" id="1619007.UX70_C0001G0997"/>
<evidence type="ECO:0000256" key="4">
    <source>
        <dbReference type="ARBA" id="ARBA00023163"/>
    </source>
</evidence>
<dbReference type="EMBL" id="CP011209">
    <property type="protein sequence ID" value="AKM78693.1"/>
    <property type="molecule type" value="Genomic_DNA"/>
</dbReference>
<dbReference type="KEGG" id="pwo:UX70_C0001G0997"/>